<proteinExistence type="inferred from homology"/>
<evidence type="ECO:0000256" key="1">
    <source>
        <dbReference type="ARBA" id="ARBA00006484"/>
    </source>
</evidence>
<dbReference type="OrthoDB" id="5296at2759"/>
<evidence type="ECO:0000313" key="5">
    <source>
        <dbReference type="Proteomes" id="UP000012174"/>
    </source>
</evidence>
<dbReference type="GO" id="GO:0005737">
    <property type="term" value="C:cytoplasm"/>
    <property type="evidence" value="ECO:0007669"/>
    <property type="project" value="TreeGrafter"/>
</dbReference>
<keyword evidence="3" id="KW-0560">Oxidoreductase</keyword>
<dbReference type="Pfam" id="PF00106">
    <property type="entry name" value="adh_short"/>
    <property type="match status" value="1"/>
</dbReference>
<dbReference type="HOGENOM" id="CLU_010194_9_1_1"/>
<reference evidence="5" key="1">
    <citation type="journal article" date="2013" name="Genome Announc.">
        <title>Draft genome sequence of the grapevine dieback fungus Eutypa lata UCR-EL1.</title>
        <authorList>
            <person name="Blanco-Ulate B."/>
            <person name="Rolshausen P.E."/>
            <person name="Cantu D."/>
        </authorList>
    </citation>
    <scope>NUCLEOTIDE SEQUENCE [LARGE SCALE GENOMIC DNA]</scope>
    <source>
        <strain evidence="5">UCR-EL1</strain>
    </source>
</reference>
<dbReference type="Proteomes" id="UP000012174">
    <property type="component" value="Unassembled WGS sequence"/>
</dbReference>
<dbReference type="KEGG" id="ela:UCREL1_5377"/>
<dbReference type="GO" id="GO:0016491">
    <property type="term" value="F:oxidoreductase activity"/>
    <property type="evidence" value="ECO:0007669"/>
    <property type="project" value="UniProtKB-KW"/>
</dbReference>
<dbReference type="InterPro" id="IPR002347">
    <property type="entry name" value="SDR_fam"/>
</dbReference>
<evidence type="ECO:0000256" key="2">
    <source>
        <dbReference type="ARBA" id="ARBA00022857"/>
    </source>
</evidence>
<dbReference type="CDD" id="cd05325">
    <property type="entry name" value="carb_red_sniffer_like_SDR_c"/>
    <property type="match status" value="1"/>
</dbReference>
<dbReference type="AlphaFoldDB" id="M7SMK8"/>
<dbReference type="PRINTS" id="PR00081">
    <property type="entry name" value="GDHRDH"/>
</dbReference>
<dbReference type="InterPro" id="IPR036291">
    <property type="entry name" value="NAD(P)-bd_dom_sf"/>
</dbReference>
<dbReference type="SUPFAM" id="SSF51735">
    <property type="entry name" value="NAD(P)-binding Rossmann-fold domains"/>
    <property type="match status" value="1"/>
</dbReference>
<gene>
    <name evidence="4" type="ORF">UCREL1_5377</name>
</gene>
<name>M7SMK8_EUTLA</name>
<protein>
    <submittedName>
        <fullName evidence="4">Uncharacterized protein</fullName>
    </submittedName>
</protein>
<keyword evidence="5" id="KW-1185">Reference proteome</keyword>
<keyword evidence="2" id="KW-0521">NADP</keyword>
<dbReference type="Gene3D" id="3.40.50.720">
    <property type="entry name" value="NAD(P)-binding Rossmann-like Domain"/>
    <property type="match status" value="1"/>
</dbReference>
<sequence length="250" mass="26882">MPSYLITGASRGLGLGFTAELLKNKDNTIVATARNTAGSSGLQELKAQDKDGRLFLLDLDVSKPESIHAAAEKTAQLLPGGLDHLISNAGVTYNGLETFEELDIEKFKDELSFTLTAPIILVREFLPLIHKSEAKKIFVVTSVLGSIQNAAFMPNLVNGYSISRAGLNMLARKWSPTLKAEGVTIALIHPGWVGATELGNGIAEWIEKYSPDTENVTVEKSAAGCMKVLHGLTVEDAGSFFNYDGTTIPF</sequence>
<dbReference type="EMBL" id="KB706403">
    <property type="protein sequence ID" value="EMR67609.1"/>
    <property type="molecule type" value="Genomic_DNA"/>
</dbReference>
<organism evidence="4 5">
    <name type="scientific">Eutypa lata (strain UCR-EL1)</name>
    <name type="common">Grapevine dieback disease fungus</name>
    <name type="synonym">Eutypa armeniacae</name>
    <dbReference type="NCBI Taxonomy" id="1287681"/>
    <lineage>
        <taxon>Eukaryota</taxon>
        <taxon>Fungi</taxon>
        <taxon>Dikarya</taxon>
        <taxon>Ascomycota</taxon>
        <taxon>Pezizomycotina</taxon>
        <taxon>Sordariomycetes</taxon>
        <taxon>Xylariomycetidae</taxon>
        <taxon>Xylariales</taxon>
        <taxon>Diatrypaceae</taxon>
        <taxon>Eutypa</taxon>
    </lineage>
</organism>
<accession>M7SMK8</accession>
<dbReference type="PANTHER" id="PTHR43544">
    <property type="entry name" value="SHORT-CHAIN DEHYDROGENASE/REDUCTASE"/>
    <property type="match status" value="1"/>
</dbReference>
<dbReference type="eggNOG" id="KOG1611">
    <property type="taxonomic scope" value="Eukaryota"/>
</dbReference>
<evidence type="ECO:0000256" key="3">
    <source>
        <dbReference type="ARBA" id="ARBA00023002"/>
    </source>
</evidence>
<evidence type="ECO:0000313" key="4">
    <source>
        <dbReference type="EMBL" id="EMR67609.1"/>
    </source>
</evidence>
<dbReference type="InterPro" id="IPR051468">
    <property type="entry name" value="Fungal_SecMetab_SDRs"/>
</dbReference>
<dbReference type="PANTHER" id="PTHR43544:SF7">
    <property type="entry name" value="NADB-LER2"/>
    <property type="match status" value="1"/>
</dbReference>
<comment type="similarity">
    <text evidence="1">Belongs to the short-chain dehydrogenases/reductases (SDR) family.</text>
</comment>
<dbReference type="OMA" id="QYHNELE"/>